<dbReference type="AlphaFoldDB" id="A0AA86UHT0"/>
<keyword evidence="3" id="KW-1185">Reference proteome</keyword>
<evidence type="ECO:0000313" key="1">
    <source>
        <dbReference type="EMBL" id="CAI9958720.1"/>
    </source>
</evidence>
<name>A0AA86UHT0_9EUKA</name>
<reference evidence="2 3" key="2">
    <citation type="submission" date="2024-07" db="EMBL/GenBank/DDBJ databases">
        <authorList>
            <person name="Akdeniz Z."/>
        </authorList>
    </citation>
    <scope>NUCLEOTIDE SEQUENCE [LARGE SCALE GENOMIC DNA]</scope>
</reference>
<organism evidence="1">
    <name type="scientific">Hexamita inflata</name>
    <dbReference type="NCBI Taxonomy" id="28002"/>
    <lineage>
        <taxon>Eukaryota</taxon>
        <taxon>Metamonada</taxon>
        <taxon>Diplomonadida</taxon>
        <taxon>Hexamitidae</taxon>
        <taxon>Hexamitinae</taxon>
        <taxon>Hexamita</taxon>
    </lineage>
</organism>
<dbReference type="EMBL" id="CATOUU010000909">
    <property type="protein sequence ID" value="CAI9958720.1"/>
    <property type="molecule type" value="Genomic_DNA"/>
</dbReference>
<comment type="caution">
    <text evidence="1">The sequence shown here is derived from an EMBL/GenBank/DDBJ whole genome shotgun (WGS) entry which is preliminary data.</text>
</comment>
<accession>A0AA86UHT0</accession>
<gene>
    <name evidence="2" type="ORF">HINF_LOCUS25477</name>
    <name evidence="1" type="ORF">HINF_LOCUS46365</name>
</gene>
<proteinExistence type="predicted"/>
<dbReference type="Proteomes" id="UP001642409">
    <property type="component" value="Unassembled WGS sequence"/>
</dbReference>
<protein>
    <submittedName>
        <fullName evidence="2">Hypothetical_protein</fullName>
    </submittedName>
</protein>
<evidence type="ECO:0000313" key="2">
    <source>
        <dbReference type="EMBL" id="CAL6016377.1"/>
    </source>
</evidence>
<evidence type="ECO:0000313" key="3">
    <source>
        <dbReference type="Proteomes" id="UP001642409"/>
    </source>
</evidence>
<dbReference type="EMBL" id="CAXDID020000076">
    <property type="protein sequence ID" value="CAL6016377.1"/>
    <property type="molecule type" value="Genomic_DNA"/>
</dbReference>
<reference evidence="1" key="1">
    <citation type="submission" date="2023-06" db="EMBL/GenBank/DDBJ databases">
        <authorList>
            <person name="Kurt Z."/>
        </authorList>
    </citation>
    <scope>NUCLEOTIDE SEQUENCE</scope>
</reference>
<sequence>MEFKILLFHPPQTKQYKSRNIFVRIIVSVQVEQKQAHKYILLYRPQEKLNIWKMIVSSSQFINKILILENNNFSQQFQKQKRPSLAVMMLSYYTAQYTMTWKTLNITECCKIIF</sequence>